<dbReference type="EMBL" id="AEJB01000063">
    <property type="protein sequence ID" value="ELP70563.1"/>
    <property type="molecule type" value="Genomic_DNA"/>
</dbReference>
<protein>
    <submittedName>
        <fullName evidence="2">Uncharacterized protein</fullName>
    </submittedName>
</protein>
<keyword evidence="3" id="KW-1185">Reference proteome</keyword>
<feature type="non-terminal residue" evidence="2">
    <location>
        <position position="1"/>
    </location>
</feature>
<sequence length="92" mass="9664">QIPLPPSPFGIESDQRPGITSGEQPIAPQALLPRGGHGPGETGGQEMGAEGAGAQHERDRGGRGRPARRERRKHRTVGVMPRTPPPSGLLHG</sequence>
<evidence type="ECO:0000313" key="3">
    <source>
        <dbReference type="Proteomes" id="UP000010931"/>
    </source>
</evidence>
<reference evidence="2 3" key="1">
    <citation type="journal article" date="2011" name="Plasmid">
        <title>Streptomyces turgidiscabies Car8 contains a modular pathogenicity island that shares virulence genes with other actinobacterial plant pathogens.</title>
        <authorList>
            <person name="Huguet-Tapia J.C."/>
            <person name="Badger J.H."/>
            <person name="Loria R."/>
            <person name="Pettis G.S."/>
        </authorList>
    </citation>
    <scope>NUCLEOTIDE SEQUENCE [LARGE SCALE GENOMIC DNA]</scope>
    <source>
        <strain evidence="2 3">Car8</strain>
    </source>
</reference>
<dbReference type="Proteomes" id="UP000010931">
    <property type="component" value="Unassembled WGS sequence"/>
</dbReference>
<evidence type="ECO:0000256" key="1">
    <source>
        <dbReference type="SAM" id="MobiDB-lite"/>
    </source>
</evidence>
<organism evidence="2 3">
    <name type="scientific">Streptomyces turgidiscabies (strain Car8)</name>
    <dbReference type="NCBI Taxonomy" id="698760"/>
    <lineage>
        <taxon>Bacteria</taxon>
        <taxon>Bacillati</taxon>
        <taxon>Actinomycetota</taxon>
        <taxon>Actinomycetes</taxon>
        <taxon>Kitasatosporales</taxon>
        <taxon>Streptomycetaceae</taxon>
        <taxon>Streptomyces</taxon>
    </lineage>
</organism>
<feature type="compositionally biased region" description="Gly residues" evidence="1">
    <location>
        <begin position="35"/>
        <end position="46"/>
    </location>
</feature>
<gene>
    <name evidence="2" type="ORF">STRTUCAR8_00636</name>
</gene>
<proteinExistence type="predicted"/>
<evidence type="ECO:0000313" key="2">
    <source>
        <dbReference type="EMBL" id="ELP70563.1"/>
    </source>
</evidence>
<comment type="caution">
    <text evidence="2">The sequence shown here is derived from an EMBL/GenBank/DDBJ whole genome shotgun (WGS) entry which is preliminary data.</text>
</comment>
<feature type="compositionally biased region" description="Pro residues" evidence="1">
    <location>
        <begin position="82"/>
        <end position="92"/>
    </location>
</feature>
<dbReference type="AlphaFoldDB" id="L7FGP9"/>
<feature type="compositionally biased region" description="Basic residues" evidence="1">
    <location>
        <begin position="63"/>
        <end position="76"/>
    </location>
</feature>
<name>L7FGP9_STRT8</name>
<accession>L7FGP9</accession>
<feature type="region of interest" description="Disordered" evidence="1">
    <location>
        <begin position="1"/>
        <end position="92"/>
    </location>
</feature>